<dbReference type="SUPFAM" id="SSF53474">
    <property type="entry name" value="alpha/beta-Hydrolases"/>
    <property type="match status" value="1"/>
</dbReference>
<dbReference type="InterPro" id="IPR051049">
    <property type="entry name" value="Dienelactone_hydrolase-like"/>
</dbReference>
<dbReference type="PANTHER" id="PTHR46623:SF6">
    <property type="entry name" value="ALPHA_BETA-HYDROLASES SUPERFAMILY PROTEIN"/>
    <property type="match status" value="1"/>
</dbReference>
<dbReference type="Gene3D" id="3.40.50.1820">
    <property type="entry name" value="alpha/beta hydrolase"/>
    <property type="match status" value="1"/>
</dbReference>
<dbReference type="Pfam" id="PF01738">
    <property type="entry name" value="DLH"/>
    <property type="match status" value="1"/>
</dbReference>
<keyword evidence="3" id="KW-1185">Reference proteome</keyword>
<name>A0A4P9XH22_9FUNG</name>
<dbReference type="Proteomes" id="UP000271241">
    <property type="component" value="Unassembled WGS sequence"/>
</dbReference>
<dbReference type="GO" id="GO:0016787">
    <property type="term" value="F:hydrolase activity"/>
    <property type="evidence" value="ECO:0007669"/>
    <property type="project" value="InterPro"/>
</dbReference>
<dbReference type="AlphaFoldDB" id="A0A4P9XH22"/>
<sequence>MPLVTYNTYTGFFAEPAVAPVTPPTHGLVLVQEWWGLNEQMKGLAQRFADRGLLCVVPDLYHDKVAANADEAKHLMSGLDWEQALKEVSAAAAYLRQQGCTKVAITGFCMGGAVSAASAVRCADAFDGAAPFYGLPGSALCDLAETKMPIQAHFGLRDQHKGFSDKATADAYEVKLKKSGVSYTIHWYDADHAFMNEKRPEVYDPDSAQLAFERAVEFVKQL</sequence>
<dbReference type="InterPro" id="IPR029058">
    <property type="entry name" value="AB_hydrolase_fold"/>
</dbReference>
<protein>
    <submittedName>
        <fullName evidence="2">Carboxymethylenebutenolidase</fullName>
    </submittedName>
</protein>
<dbReference type="EMBL" id="KZ993350">
    <property type="protein sequence ID" value="RKP04953.1"/>
    <property type="molecule type" value="Genomic_DNA"/>
</dbReference>
<reference evidence="3" key="1">
    <citation type="journal article" date="2018" name="Nat. Microbiol.">
        <title>Leveraging single-cell genomics to expand the fungal tree of life.</title>
        <authorList>
            <person name="Ahrendt S.R."/>
            <person name="Quandt C.A."/>
            <person name="Ciobanu D."/>
            <person name="Clum A."/>
            <person name="Salamov A."/>
            <person name="Andreopoulos B."/>
            <person name="Cheng J.F."/>
            <person name="Woyke T."/>
            <person name="Pelin A."/>
            <person name="Henrissat B."/>
            <person name="Reynolds N.K."/>
            <person name="Benny G.L."/>
            <person name="Smith M.E."/>
            <person name="James T.Y."/>
            <person name="Grigoriev I.V."/>
        </authorList>
    </citation>
    <scope>NUCLEOTIDE SEQUENCE [LARGE SCALE GENOMIC DNA]</scope>
    <source>
        <strain evidence="3">RSA 1356</strain>
    </source>
</reference>
<proteinExistence type="predicted"/>
<feature type="domain" description="Dienelactone hydrolase" evidence="1">
    <location>
        <begin position="18"/>
        <end position="221"/>
    </location>
</feature>
<organism evidence="2 3">
    <name type="scientific">Thamnocephalis sphaerospora</name>
    <dbReference type="NCBI Taxonomy" id="78915"/>
    <lineage>
        <taxon>Eukaryota</taxon>
        <taxon>Fungi</taxon>
        <taxon>Fungi incertae sedis</taxon>
        <taxon>Zoopagomycota</taxon>
        <taxon>Zoopagomycotina</taxon>
        <taxon>Zoopagomycetes</taxon>
        <taxon>Zoopagales</taxon>
        <taxon>Sigmoideomycetaceae</taxon>
        <taxon>Thamnocephalis</taxon>
    </lineage>
</organism>
<evidence type="ECO:0000313" key="2">
    <source>
        <dbReference type="EMBL" id="RKP04953.1"/>
    </source>
</evidence>
<accession>A0A4P9XH22</accession>
<dbReference type="InterPro" id="IPR002925">
    <property type="entry name" value="Dienelactn_hydro"/>
</dbReference>
<dbReference type="STRING" id="78915.A0A4P9XH22"/>
<dbReference type="PANTHER" id="PTHR46623">
    <property type="entry name" value="CARBOXYMETHYLENEBUTENOLIDASE-RELATED"/>
    <property type="match status" value="1"/>
</dbReference>
<gene>
    <name evidence="2" type="ORF">THASP1DRAFT_33227</name>
</gene>
<evidence type="ECO:0000259" key="1">
    <source>
        <dbReference type="Pfam" id="PF01738"/>
    </source>
</evidence>
<dbReference type="OrthoDB" id="17560at2759"/>
<evidence type="ECO:0000313" key="3">
    <source>
        <dbReference type="Proteomes" id="UP000271241"/>
    </source>
</evidence>